<feature type="binding site" evidence="7">
    <location>
        <position position="105"/>
    </location>
    <ligand>
        <name>Zn(2+)</name>
        <dbReference type="ChEBI" id="CHEBI:29105"/>
        <note>catalytic</note>
    </ligand>
</feature>
<dbReference type="GO" id="GO:0006364">
    <property type="term" value="P:rRNA processing"/>
    <property type="evidence" value="ECO:0007669"/>
    <property type="project" value="UniProtKB-UniRule"/>
</dbReference>
<comment type="similarity">
    <text evidence="1 7">Belongs to the endoribonuclease YbeY family.</text>
</comment>
<dbReference type="EMBL" id="QOVL01000001">
    <property type="protein sequence ID" value="RXG32972.1"/>
    <property type="molecule type" value="Genomic_DNA"/>
</dbReference>
<accession>A0A4Q0PRT5</accession>
<feature type="binding site" evidence="7">
    <location>
        <position position="115"/>
    </location>
    <ligand>
        <name>Zn(2+)</name>
        <dbReference type="ChEBI" id="CHEBI:29105"/>
        <note>catalytic</note>
    </ligand>
</feature>
<keyword evidence="3 7" id="KW-0479">Metal-binding</keyword>
<dbReference type="InterPro" id="IPR002036">
    <property type="entry name" value="YbeY"/>
</dbReference>
<evidence type="ECO:0000256" key="4">
    <source>
        <dbReference type="ARBA" id="ARBA00022759"/>
    </source>
</evidence>
<evidence type="ECO:0000256" key="2">
    <source>
        <dbReference type="ARBA" id="ARBA00022722"/>
    </source>
</evidence>
<dbReference type="GO" id="GO:0008270">
    <property type="term" value="F:zinc ion binding"/>
    <property type="evidence" value="ECO:0007669"/>
    <property type="project" value="UniProtKB-UniRule"/>
</dbReference>
<comment type="subcellular location">
    <subcellularLocation>
        <location evidence="7">Cytoplasm</location>
    </subcellularLocation>
</comment>
<dbReference type="Gene3D" id="3.40.390.30">
    <property type="entry name" value="Metalloproteases ('zincins'), catalytic domain"/>
    <property type="match status" value="1"/>
</dbReference>
<evidence type="ECO:0000256" key="7">
    <source>
        <dbReference type="HAMAP-Rule" id="MF_00009"/>
    </source>
</evidence>
<comment type="caution">
    <text evidence="8">The sequence shown here is derived from an EMBL/GenBank/DDBJ whole genome shotgun (WGS) entry which is preliminary data.</text>
</comment>
<keyword evidence="4 7" id="KW-0255">Endonuclease</keyword>
<dbReference type="RefSeq" id="WP_073095772.1">
    <property type="nucleotide sequence ID" value="NZ_QOVL01000001.1"/>
</dbReference>
<name>A0A4Q0PRT5_9FLAO</name>
<keyword evidence="2 7" id="KW-0540">Nuclease</keyword>
<protein>
    <recommendedName>
        <fullName evidence="7">Endoribonuclease YbeY</fullName>
        <ecNumber evidence="7">3.1.-.-</ecNumber>
    </recommendedName>
</protein>
<evidence type="ECO:0000256" key="3">
    <source>
        <dbReference type="ARBA" id="ARBA00022723"/>
    </source>
</evidence>
<dbReference type="PANTHER" id="PTHR46986:SF1">
    <property type="entry name" value="ENDORIBONUCLEASE YBEY, CHLOROPLASTIC"/>
    <property type="match status" value="1"/>
</dbReference>
<dbReference type="EC" id="3.1.-.-" evidence="7"/>
<dbReference type="NCBIfam" id="TIGR00043">
    <property type="entry name" value="rRNA maturation RNase YbeY"/>
    <property type="match status" value="1"/>
</dbReference>
<dbReference type="GO" id="GO:0005737">
    <property type="term" value="C:cytoplasm"/>
    <property type="evidence" value="ECO:0007669"/>
    <property type="project" value="UniProtKB-SubCell"/>
</dbReference>
<dbReference type="Pfam" id="PF02130">
    <property type="entry name" value="YbeY"/>
    <property type="match status" value="1"/>
</dbReference>
<dbReference type="AlphaFoldDB" id="A0A4Q0PRT5"/>
<dbReference type="Proteomes" id="UP000290608">
    <property type="component" value="Unassembled WGS sequence"/>
</dbReference>
<keyword evidence="7" id="KW-0690">Ribosome biogenesis</keyword>
<keyword evidence="6 7" id="KW-0862">Zinc</keyword>
<gene>
    <name evidence="7" type="primary">ybeY</name>
    <name evidence="8" type="ORF">DSL99_63</name>
</gene>
<keyword evidence="7" id="KW-0963">Cytoplasm</keyword>
<evidence type="ECO:0000256" key="1">
    <source>
        <dbReference type="ARBA" id="ARBA00010875"/>
    </source>
</evidence>
<feature type="binding site" evidence="7">
    <location>
        <position position="109"/>
    </location>
    <ligand>
        <name>Zn(2+)</name>
        <dbReference type="ChEBI" id="CHEBI:29105"/>
        <note>catalytic</note>
    </ligand>
</feature>
<evidence type="ECO:0000313" key="8">
    <source>
        <dbReference type="EMBL" id="RXG32972.1"/>
    </source>
</evidence>
<evidence type="ECO:0000313" key="9">
    <source>
        <dbReference type="Proteomes" id="UP000290608"/>
    </source>
</evidence>
<dbReference type="GO" id="GO:0004521">
    <property type="term" value="F:RNA endonuclease activity"/>
    <property type="evidence" value="ECO:0007669"/>
    <property type="project" value="UniProtKB-UniRule"/>
</dbReference>
<reference evidence="8 9" key="1">
    <citation type="submission" date="2018-07" db="EMBL/GenBank/DDBJ databases">
        <title>Leeuwenhoekiella genomics.</title>
        <authorList>
            <person name="Tahon G."/>
            <person name="Willems A."/>
        </authorList>
    </citation>
    <scope>NUCLEOTIDE SEQUENCE [LARGE SCALE GENOMIC DNA]</scope>
    <source>
        <strain evidence="8 9">LMG 1345</strain>
    </source>
</reference>
<dbReference type="HAMAP" id="MF_00009">
    <property type="entry name" value="Endoribonucl_YbeY"/>
    <property type="match status" value="1"/>
</dbReference>
<comment type="cofactor">
    <cofactor evidence="7">
        <name>Zn(2+)</name>
        <dbReference type="ChEBI" id="CHEBI:29105"/>
    </cofactor>
    <text evidence="7">Binds 1 zinc ion.</text>
</comment>
<sequence length="137" mass="15928">MIEFSSQNDFVLDNEERVTKWLKGIALKESYGIDLLGYVFCSDDFLLDINKKFLNHDTLTDIVTFDYTENKILNGEIYISTDRVAENAEQFEVSFNTELLRVISHGLLHMCGYGDKTNKEKNIMRAKEDECLILWNT</sequence>
<evidence type="ECO:0000256" key="5">
    <source>
        <dbReference type="ARBA" id="ARBA00022801"/>
    </source>
</evidence>
<dbReference type="PANTHER" id="PTHR46986">
    <property type="entry name" value="ENDORIBONUCLEASE YBEY, CHLOROPLASTIC"/>
    <property type="match status" value="1"/>
</dbReference>
<dbReference type="SUPFAM" id="SSF55486">
    <property type="entry name" value="Metalloproteases ('zincins'), catalytic domain"/>
    <property type="match status" value="1"/>
</dbReference>
<dbReference type="STRING" id="1122159.SAMN02745246_00122"/>
<organism evidence="8 9">
    <name type="scientific">Leeuwenhoekiella marinoflava</name>
    <dbReference type="NCBI Taxonomy" id="988"/>
    <lineage>
        <taxon>Bacteria</taxon>
        <taxon>Pseudomonadati</taxon>
        <taxon>Bacteroidota</taxon>
        <taxon>Flavobacteriia</taxon>
        <taxon>Flavobacteriales</taxon>
        <taxon>Flavobacteriaceae</taxon>
        <taxon>Leeuwenhoekiella</taxon>
    </lineage>
</organism>
<dbReference type="GO" id="GO:0004222">
    <property type="term" value="F:metalloendopeptidase activity"/>
    <property type="evidence" value="ECO:0007669"/>
    <property type="project" value="InterPro"/>
</dbReference>
<keyword evidence="5 7" id="KW-0378">Hydrolase</keyword>
<evidence type="ECO:0000256" key="6">
    <source>
        <dbReference type="ARBA" id="ARBA00022833"/>
    </source>
</evidence>
<comment type="function">
    <text evidence="7">Single strand-specific metallo-endoribonuclease involved in late-stage 70S ribosome quality control and in maturation of the 3' terminus of the 16S rRNA.</text>
</comment>
<keyword evidence="7" id="KW-0698">rRNA processing</keyword>
<proteinExistence type="inferred from homology"/>
<dbReference type="InterPro" id="IPR023091">
    <property type="entry name" value="MetalPrtase_cat_dom_sf_prd"/>
</dbReference>